<evidence type="ECO:0000256" key="1">
    <source>
        <dbReference type="ARBA" id="ARBA00004191"/>
    </source>
</evidence>
<evidence type="ECO:0000256" key="3">
    <source>
        <dbReference type="ARBA" id="ARBA00022525"/>
    </source>
</evidence>
<feature type="domain" description="Carbohydrate-binding module family 96" evidence="10">
    <location>
        <begin position="447"/>
        <end position="610"/>
    </location>
</feature>
<dbReference type="Pfam" id="PF01030">
    <property type="entry name" value="Recep_L_domain"/>
    <property type="match status" value="1"/>
</dbReference>
<sequence>MKKFLQTVIVFALSISAVFSQTCNVNSLKTQADIDNFHVTYPGCKVINGDLNIISSSIKNLNGLLDITKVVGSIRINDNSELTSIAGLTSLEQIDGEINIENNDKLPSLHGLENLTRPMGNVRVVYNETLTSISALSGLSTIPGFLSVGQNVSLTSLTGLENLTRIEGAVSIAGNTKLVDLKGIGNLTFVGSFFYLGFNYSLKNLIGLDKLKSVGERLEITGNNSITSLSGINQLETVSVIIATYNPMLTDCAIQNVCSRIKTYNVSVHDNAPGCNSTEEISYNCSLPTAPVRINAGGGTFTTATKKVFSADQYYSGIDRISAAVSGDILNTSNDPLYQTARCSPAFSYNIPVANGEVSVYLHFAETYYGAPGKKGGAGSRQFHVNMEGVRKLTNYDIFAKAGGAMRATAETFTVNVTDGMLNIDFLTGAADLPRVSAIEVIRTGLTLQPNADAYIRDGIYNNTNYGSESNLDIKNIAGELSPKRSSYLRFQLPANTGITSAKLRVYGHNHENSKDISIHAYGVDDDSWTEYGIVRSNAPVVSTLSLGYVAVNSVYKYYEIDVSSYVKAQQQAGDAQVSFLLADPNNRNTRIVFNSKENGSFPPQLIVQTTLPVANSNTRLNQEIVTVQSEMQDSQESTVYPNPVKKQFTVGISMKHAGRISLELINESGKGYVIPVADNIRAGEKTDVDISGFSLNTGIYLLKINSDAAAEVVKVLVTE</sequence>
<dbReference type="InterPro" id="IPR000494">
    <property type="entry name" value="Rcpt_L-dom"/>
</dbReference>
<dbReference type="Pfam" id="PF24517">
    <property type="entry name" value="CBM96"/>
    <property type="match status" value="1"/>
</dbReference>
<feature type="domain" description="Receptor L-domain" evidence="7">
    <location>
        <begin position="43"/>
        <end position="131"/>
    </location>
</feature>
<dbReference type="Pfam" id="PF11721">
    <property type="entry name" value="Malectin"/>
    <property type="match status" value="1"/>
</dbReference>
<evidence type="ECO:0000259" key="7">
    <source>
        <dbReference type="Pfam" id="PF01030"/>
    </source>
</evidence>
<organism evidence="11 12">
    <name type="scientific">Dyadobacter flavalbus</name>
    <dbReference type="NCBI Taxonomy" id="2579942"/>
    <lineage>
        <taxon>Bacteria</taxon>
        <taxon>Pseudomonadati</taxon>
        <taxon>Bacteroidota</taxon>
        <taxon>Cytophagia</taxon>
        <taxon>Cytophagales</taxon>
        <taxon>Spirosomataceae</taxon>
        <taxon>Dyadobacter</taxon>
    </lineage>
</organism>
<evidence type="ECO:0000259" key="10">
    <source>
        <dbReference type="Pfam" id="PF24517"/>
    </source>
</evidence>
<evidence type="ECO:0000256" key="5">
    <source>
        <dbReference type="ARBA" id="ARBA00023180"/>
    </source>
</evidence>
<dbReference type="SUPFAM" id="SSF52058">
    <property type="entry name" value="L domain-like"/>
    <property type="match status" value="3"/>
</dbReference>
<dbReference type="InterPro" id="IPR008979">
    <property type="entry name" value="Galactose-bd-like_sf"/>
</dbReference>
<evidence type="ECO:0000259" key="8">
    <source>
        <dbReference type="Pfam" id="PF11721"/>
    </source>
</evidence>
<dbReference type="Gene3D" id="2.60.120.430">
    <property type="entry name" value="Galactose-binding lectin"/>
    <property type="match status" value="1"/>
</dbReference>
<name>A0A5M8R138_9BACT</name>
<dbReference type="Pfam" id="PF18962">
    <property type="entry name" value="Por_Secre_tail"/>
    <property type="match status" value="1"/>
</dbReference>
<dbReference type="InterPro" id="IPR021720">
    <property type="entry name" value="Malectin_dom"/>
</dbReference>
<dbReference type="InterPro" id="IPR055372">
    <property type="entry name" value="CBM96"/>
</dbReference>
<keyword evidence="5" id="KW-0325">Glycoprotein</keyword>
<feature type="domain" description="Malectin" evidence="8">
    <location>
        <begin position="293"/>
        <end position="438"/>
    </location>
</feature>
<dbReference type="GO" id="GO:0005576">
    <property type="term" value="C:extracellular region"/>
    <property type="evidence" value="ECO:0007669"/>
    <property type="project" value="UniProtKB-SubCell"/>
</dbReference>
<dbReference type="NCBIfam" id="NF033679">
    <property type="entry name" value="DNRLRE_dom"/>
    <property type="match status" value="1"/>
</dbReference>
<keyword evidence="12" id="KW-1185">Reference proteome</keyword>
<dbReference type="InterPro" id="IPR026444">
    <property type="entry name" value="Secre_tail"/>
</dbReference>
<dbReference type="RefSeq" id="WP_139011416.1">
    <property type="nucleotide sequence ID" value="NZ_VBSN01000027.1"/>
</dbReference>
<dbReference type="SUPFAM" id="SSF49785">
    <property type="entry name" value="Galactose-binding domain-like"/>
    <property type="match status" value="1"/>
</dbReference>
<evidence type="ECO:0000259" key="9">
    <source>
        <dbReference type="Pfam" id="PF18962"/>
    </source>
</evidence>
<accession>A0A5M8R138</accession>
<evidence type="ECO:0000256" key="6">
    <source>
        <dbReference type="SAM" id="SignalP"/>
    </source>
</evidence>
<keyword evidence="4 6" id="KW-0732">Signal</keyword>
<reference evidence="11 12" key="1">
    <citation type="submission" date="2019-05" db="EMBL/GenBank/DDBJ databases">
        <authorList>
            <person name="Qu J.-H."/>
        </authorList>
    </citation>
    <scope>NUCLEOTIDE SEQUENCE [LARGE SCALE GENOMIC DNA]</scope>
    <source>
        <strain evidence="11 12">NS28</strain>
    </source>
</reference>
<evidence type="ECO:0000256" key="4">
    <source>
        <dbReference type="ARBA" id="ARBA00022729"/>
    </source>
</evidence>
<proteinExistence type="predicted"/>
<dbReference type="GO" id="GO:0030313">
    <property type="term" value="C:cell envelope"/>
    <property type="evidence" value="ECO:0007669"/>
    <property type="project" value="UniProtKB-SubCell"/>
</dbReference>
<dbReference type="AlphaFoldDB" id="A0A5M8R138"/>
<feature type="chain" id="PRO_5024397339" evidence="6">
    <location>
        <begin position="21"/>
        <end position="720"/>
    </location>
</feature>
<dbReference type="PANTHER" id="PTHR31018">
    <property type="entry name" value="SPORULATION-SPECIFIC PROTEIN-RELATED"/>
    <property type="match status" value="1"/>
</dbReference>
<dbReference type="InterPro" id="IPR036941">
    <property type="entry name" value="Rcpt_L-dom_sf"/>
</dbReference>
<dbReference type="Gene3D" id="3.80.20.20">
    <property type="entry name" value="Receptor L-domain"/>
    <property type="match status" value="2"/>
</dbReference>
<evidence type="ECO:0000313" key="12">
    <source>
        <dbReference type="Proteomes" id="UP000323994"/>
    </source>
</evidence>
<dbReference type="Proteomes" id="UP000323994">
    <property type="component" value="Unassembled WGS sequence"/>
</dbReference>
<feature type="signal peptide" evidence="6">
    <location>
        <begin position="1"/>
        <end position="20"/>
    </location>
</feature>
<gene>
    <name evidence="11" type="ORF">FEM33_07330</name>
</gene>
<dbReference type="NCBIfam" id="TIGR04183">
    <property type="entry name" value="Por_Secre_tail"/>
    <property type="match status" value="1"/>
</dbReference>
<dbReference type="InterPro" id="IPR051648">
    <property type="entry name" value="CWI-Assembly_Regulator"/>
</dbReference>
<feature type="domain" description="Secretion system C-terminal sorting" evidence="9">
    <location>
        <begin position="640"/>
        <end position="718"/>
    </location>
</feature>
<keyword evidence="2" id="KW-0134">Cell wall</keyword>
<evidence type="ECO:0000313" key="11">
    <source>
        <dbReference type="EMBL" id="KAA6440403.1"/>
    </source>
</evidence>
<dbReference type="EMBL" id="VBSN01000027">
    <property type="protein sequence ID" value="KAA6440403.1"/>
    <property type="molecule type" value="Genomic_DNA"/>
</dbReference>
<keyword evidence="3" id="KW-0964">Secreted</keyword>
<protein>
    <submittedName>
        <fullName evidence="11">DNRLRE domain-containing protein</fullName>
    </submittedName>
</protein>
<comment type="caution">
    <text evidence="11">The sequence shown here is derived from an EMBL/GenBank/DDBJ whole genome shotgun (WGS) entry which is preliminary data.</text>
</comment>
<comment type="subcellular location">
    <subcellularLocation>
        <location evidence="1">Secreted</location>
        <location evidence="1">Cell wall</location>
    </subcellularLocation>
</comment>
<dbReference type="PANTHER" id="PTHR31018:SF3">
    <property type="entry name" value="RECEPTOR PROTEIN-TYROSINE KINASE"/>
    <property type="match status" value="1"/>
</dbReference>
<evidence type="ECO:0000256" key="2">
    <source>
        <dbReference type="ARBA" id="ARBA00022512"/>
    </source>
</evidence>
<dbReference type="OrthoDB" id="9803752at2"/>